<dbReference type="SUPFAM" id="SSF51445">
    <property type="entry name" value="(Trans)glycosidases"/>
    <property type="match status" value="1"/>
</dbReference>
<dbReference type="RefSeq" id="WP_118764612.1">
    <property type="nucleotide sequence ID" value="NZ_CABJCF010000002.1"/>
</dbReference>
<dbReference type="InterPro" id="IPR013785">
    <property type="entry name" value="Aldolase_TIM"/>
</dbReference>
<dbReference type="InterPro" id="IPR050985">
    <property type="entry name" value="Alpha-glycosidase_related"/>
</dbReference>
<evidence type="ECO:0000256" key="2">
    <source>
        <dbReference type="ARBA" id="ARBA00023295"/>
    </source>
</evidence>
<dbReference type="CDD" id="cd14791">
    <property type="entry name" value="GH36"/>
    <property type="match status" value="1"/>
</dbReference>
<keyword evidence="1" id="KW-0378">Hydrolase</keyword>
<evidence type="ECO:0000256" key="1">
    <source>
        <dbReference type="ARBA" id="ARBA00022801"/>
    </source>
</evidence>
<accession>A0A412PEG7</accession>
<keyword evidence="2" id="KW-0326">Glycosidase</keyword>
<dbReference type="GO" id="GO:0016052">
    <property type="term" value="P:carbohydrate catabolic process"/>
    <property type="evidence" value="ECO:0007669"/>
    <property type="project" value="InterPro"/>
</dbReference>
<dbReference type="GO" id="GO:0004557">
    <property type="term" value="F:alpha-galactosidase activity"/>
    <property type="evidence" value="ECO:0007669"/>
    <property type="project" value="InterPro"/>
</dbReference>
<reference evidence="3 4" key="1">
    <citation type="submission" date="2018-08" db="EMBL/GenBank/DDBJ databases">
        <title>A genome reference for cultivated species of the human gut microbiota.</title>
        <authorList>
            <person name="Zou Y."/>
            <person name="Xue W."/>
            <person name="Luo G."/>
        </authorList>
    </citation>
    <scope>NUCLEOTIDE SEQUENCE [LARGE SCALE GENOMIC DNA]</scope>
    <source>
        <strain evidence="3 4">AF18-46</strain>
    </source>
</reference>
<dbReference type="Pfam" id="PF02065">
    <property type="entry name" value="Melibiase"/>
    <property type="match status" value="1"/>
</dbReference>
<name>A0A412PEG7_9FIRM</name>
<dbReference type="EMBL" id="QRWX01000002">
    <property type="protein sequence ID" value="RGT56025.1"/>
    <property type="molecule type" value="Genomic_DNA"/>
</dbReference>
<sequence>MQVQWLIESIDQKIKLQGNESWQDDALHIHVTTAQMILGNVEAKLSVSIAKDEKIFMNGYQTWTYSPELTRYDHTHGLNRVPKSLLRKYGFDRYGDYHFVDYPQKNGITHGESWCYFRDGKKFRLFASLDEDPGYTLFWYDANKAELTIQRDCKDVQTSGVFHAFDLFYAEGSEEEVFQAWFDAMTLKPLTTKKLFGYSSWYNHYQNINEEKIRFDLSGCDKVFQPNDLFQIDDGWEPFVGDWLETDVVKFPNGLKVLVDEVHAKGYKAGLWLAPFVAEEKSSLYQNHPDWFLHHHGKPWCLGANWSGFYSLDIDHPDVIAYLKQVFHQVYDVWGFDLVKLDFLYGAAPFGNVSESRAKRMKRALEFLRDISKGKEILACGVPLMPSFGLVEYCRIGCDVGLDWDDAFYMRLLHRERISTKNAIVNTVNRRQLNKHAFMNDPDVFFIRTENIHLSDKQKDDLARIQALLGGVFLTSDSPANYTDEMVKKYQEYRKLASALVTYVNTDEGITIEYALDGQTKVVHFGCTNR</sequence>
<organism evidence="3 4">
    <name type="scientific">Solobacterium moorei</name>
    <dbReference type="NCBI Taxonomy" id="102148"/>
    <lineage>
        <taxon>Bacteria</taxon>
        <taxon>Bacillati</taxon>
        <taxon>Bacillota</taxon>
        <taxon>Erysipelotrichia</taxon>
        <taxon>Erysipelotrichales</taxon>
        <taxon>Erysipelotrichaceae</taxon>
        <taxon>Solobacterium</taxon>
    </lineage>
</organism>
<comment type="caution">
    <text evidence="3">The sequence shown here is derived from an EMBL/GenBank/DDBJ whole genome shotgun (WGS) entry which is preliminary data.</text>
</comment>
<proteinExistence type="predicted"/>
<evidence type="ECO:0000313" key="4">
    <source>
        <dbReference type="Proteomes" id="UP000284731"/>
    </source>
</evidence>
<protein>
    <submittedName>
        <fullName evidence="3">Alpha-galactosidase</fullName>
    </submittedName>
</protein>
<gene>
    <name evidence="3" type="ORF">DWX20_04240</name>
</gene>
<dbReference type="InterPro" id="IPR002252">
    <property type="entry name" value="Glyco_hydro_36"/>
</dbReference>
<dbReference type="PANTHER" id="PTHR43053:SF3">
    <property type="entry name" value="ALPHA-GALACTOSIDASE C-RELATED"/>
    <property type="match status" value="1"/>
</dbReference>
<evidence type="ECO:0000313" key="3">
    <source>
        <dbReference type="EMBL" id="RGT56025.1"/>
    </source>
</evidence>
<dbReference type="Gene3D" id="3.20.20.70">
    <property type="entry name" value="Aldolase class I"/>
    <property type="match status" value="1"/>
</dbReference>
<dbReference type="InterPro" id="IPR017853">
    <property type="entry name" value="GH"/>
</dbReference>
<dbReference type="Proteomes" id="UP000284731">
    <property type="component" value="Unassembled WGS sequence"/>
</dbReference>
<dbReference type="PANTHER" id="PTHR43053">
    <property type="entry name" value="GLYCOSIDASE FAMILY 31"/>
    <property type="match status" value="1"/>
</dbReference>
<dbReference type="AlphaFoldDB" id="A0A412PEG7"/>